<evidence type="ECO:0000259" key="1">
    <source>
        <dbReference type="Pfam" id="PF01266"/>
    </source>
</evidence>
<sequence>MAGINSDPVPRIDDKDGSYSSGCTLPYWLDSLERPTFSKLTYDETCDFIVVGAGIAGLQSAYCLASHDPLKQIILIDDGEICSGETGRTTAHLQIEIDDYYHVVEQMYGEEAAQLVCDSNHKAVQFIEDTANGNQIDCEFQRLDAYLIPATEDDKHKVIDKELVSARKAGK</sequence>
<evidence type="ECO:0000313" key="2">
    <source>
        <dbReference type="EMBL" id="CAF1469561.1"/>
    </source>
</evidence>
<organism evidence="2 4">
    <name type="scientific">Didymodactylos carnosus</name>
    <dbReference type="NCBI Taxonomy" id="1234261"/>
    <lineage>
        <taxon>Eukaryota</taxon>
        <taxon>Metazoa</taxon>
        <taxon>Spiralia</taxon>
        <taxon>Gnathifera</taxon>
        <taxon>Rotifera</taxon>
        <taxon>Eurotatoria</taxon>
        <taxon>Bdelloidea</taxon>
        <taxon>Philodinida</taxon>
        <taxon>Philodinidae</taxon>
        <taxon>Didymodactylos</taxon>
    </lineage>
</organism>
<dbReference type="AlphaFoldDB" id="A0A815QYB5"/>
<keyword evidence="4" id="KW-1185">Reference proteome</keyword>
<dbReference type="Proteomes" id="UP000663829">
    <property type="component" value="Unassembled WGS sequence"/>
</dbReference>
<dbReference type="Gene3D" id="3.50.50.60">
    <property type="entry name" value="FAD/NAD(P)-binding domain"/>
    <property type="match status" value="1"/>
</dbReference>
<name>A0A815QYB5_9BILA</name>
<evidence type="ECO:0000313" key="3">
    <source>
        <dbReference type="EMBL" id="CAF4337730.1"/>
    </source>
</evidence>
<feature type="domain" description="FAD dependent oxidoreductase" evidence="1">
    <location>
        <begin position="47"/>
        <end position="165"/>
    </location>
</feature>
<dbReference type="EMBL" id="CAJOBC010085946">
    <property type="protein sequence ID" value="CAF4337730.1"/>
    <property type="molecule type" value="Genomic_DNA"/>
</dbReference>
<dbReference type="InterPro" id="IPR006076">
    <property type="entry name" value="FAD-dep_OxRdtase"/>
</dbReference>
<protein>
    <recommendedName>
        <fullName evidence="1">FAD dependent oxidoreductase domain-containing protein</fullName>
    </recommendedName>
</protein>
<dbReference type="OrthoDB" id="429143at2759"/>
<gene>
    <name evidence="2" type="ORF">GPM918_LOCUS35411</name>
    <name evidence="3" type="ORF">SRO942_LOCUS36129</name>
</gene>
<accession>A0A815QYB5</accession>
<dbReference type="Pfam" id="PF01266">
    <property type="entry name" value="DAO"/>
    <property type="match status" value="1"/>
</dbReference>
<dbReference type="SUPFAM" id="SSF51905">
    <property type="entry name" value="FAD/NAD(P)-binding domain"/>
    <property type="match status" value="1"/>
</dbReference>
<comment type="caution">
    <text evidence="2">The sequence shown here is derived from an EMBL/GenBank/DDBJ whole genome shotgun (WGS) entry which is preliminary data.</text>
</comment>
<reference evidence="2" key="1">
    <citation type="submission" date="2021-02" db="EMBL/GenBank/DDBJ databases">
        <authorList>
            <person name="Nowell W R."/>
        </authorList>
    </citation>
    <scope>NUCLEOTIDE SEQUENCE</scope>
</reference>
<dbReference type="Proteomes" id="UP000681722">
    <property type="component" value="Unassembled WGS sequence"/>
</dbReference>
<dbReference type="InterPro" id="IPR036188">
    <property type="entry name" value="FAD/NAD-bd_sf"/>
</dbReference>
<feature type="non-terminal residue" evidence="2">
    <location>
        <position position="1"/>
    </location>
</feature>
<evidence type="ECO:0000313" key="4">
    <source>
        <dbReference type="Proteomes" id="UP000663829"/>
    </source>
</evidence>
<dbReference type="EMBL" id="CAJNOQ010020477">
    <property type="protein sequence ID" value="CAF1469561.1"/>
    <property type="molecule type" value="Genomic_DNA"/>
</dbReference>
<proteinExistence type="predicted"/>